<dbReference type="OrthoDB" id="439917at2759"/>
<protein>
    <recommendedName>
        <fullName evidence="2">Protein CPL1-like domain-containing protein</fullName>
    </recommendedName>
</protein>
<organism evidence="3 4">
    <name type="scientific">Jaapia argillacea MUCL 33604</name>
    <dbReference type="NCBI Taxonomy" id="933084"/>
    <lineage>
        <taxon>Eukaryota</taxon>
        <taxon>Fungi</taxon>
        <taxon>Dikarya</taxon>
        <taxon>Basidiomycota</taxon>
        <taxon>Agaricomycotina</taxon>
        <taxon>Agaricomycetes</taxon>
        <taxon>Agaricomycetidae</taxon>
        <taxon>Jaapiales</taxon>
        <taxon>Jaapiaceae</taxon>
        <taxon>Jaapia</taxon>
    </lineage>
</organism>
<keyword evidence="1" id="KW-0732">Signal</keyword>
<sequence>MTLFTRLGSALVLAAALLPLTGATTNNCKSDEFWYDNKGCCLKTGGDGKPPSSPPAGNTCPTNNEKWYWSGDKSCCVPSYPPPAGNTPSCPDKTSWDHDKGSCCDKGGNTPPPSPPSPPSNSCKSSEFWWSDKSCCLPKGGPSNPPSPPPGSDCPSDWSWHSGNNCCAPHNPPTGGTPSCKPSWGWSGGDFCCHPKPQPSGHSKRNHKSRSGGLCPTGLEACPISGLTSRSGDGSFDYECLDTTQELESCGGCVSLGKGQDCTAITGAWNVGCEQGSCVVYTCAAGYKRSANGQSCVAL</sequence>
<dbReference type="EMBL" id="KL197710">
    <property type="protein sequence ID" value="KDQ63744.1"/>
    <property type="molecule type" value="Genomic_DNA"/>
</dbReference>
<evidence type="ECO:0000313" key="3">
    <source>
        <dbReference type="EMBL" id="KDQ63744.1"/>
    </source>
</evidence>
<evidence type="ECO:0000259" key="2">
    <source>
        <dbReference type="Pfam" id="PF21671"/>
    </source>
</evidence>
<feature type="signal peptide" evidence="1">
    <location>
        <begin position="1"/>
        <end position="23"/>
    </location>
</feature>
<feature type="chain" id="PRO_5001643857" description="Protein CPL1-like domain-containing protein" evidence="1">
    <location>
        <begin position="24"/>
        <end position="299"/>
    </location>
</feature>
<dbReference type="Proteomes" id="UP000027265">
    <property type="component" value="Unassembled WGS sequence"/>
</dbReference>
<evidence type="ECO:0000256" key="1">
    <source>
        <dbReference type="SAM" id="SignalP"/>
    </source>
</evidence>
<name>A0A067Q9U6_9AGAM</name>
<dbReference type="HOGENOM" id="CLU_053902_0_0_1"/>
<keyword evidence="4" id="KW-1185">Reference proteome</keyword>
<dbReference type="Pfam" id="PF21671">
    <property type="entry name" value="CPL1-like"/>
    <property type="match status" value="1"/>
</dbReference>
<dbReference type="InterPro" id="IPR048661">
    <property type="entry name" value="CPL1-like"/>
</dbReference>
<proteinExistence type="predicted"/>
<dbReference type="PANTHER" id="PTHR35192">
    <property type="entry name" value="PROTEIN, PUTATIVE-RELATED"/>
    <property type="match status" value="1"/>
</dbReference>
<dbReference type="STRING" id="933084.A0A067Q9U6"/>
<gene>
    <name evidence="3" type="ORF">JAAARDRAFT_189284</name>
</gene>
<dbReference type="InterPro" id="IPR038955">
    <property type="entry name" value="PriA/CPL1_fungi"/>
</dbReference>
<dbReference type="AlphaFoldDB" id="A0A067Q9U6"/>
<dbReference type="InParanoid" id="A0A067Q9U6"/>
<evidence type="ECO:0000313" key="4">
    <source>
        <dbReference type="Proteomes" id="UP000027265"/>
    </source>
</evidence>
<feature type="domain" description="Protein CPL1-like" evidence="2">
    <location>
        <begin position="238"/>
        <end position="297"/>
    </location>
</feature>
<dbReference type="PANTHER" id="PTHR35192:SF2">
    <property type="entry name" value="APPLE DOMAIN-CONTAINING PROTEIN"/>
    <property type="match status" value="1"/>
</dbReference>
<accession>A0A067Q9U6</accession>
<reference evidence="4" key="1">
    <citation type="journal article" date="2014" name="Proc. Natl. Acad. Sci. U.S.A.">
        <title>Extensive sampling of basidiomycete genomes demonstrates inadequacy of the white-rot/brown-rot paradigm for wood decay fungi.</title>
        <authorList>
            <person name="Riley R."/>
            <person name="Salamov A.A."/>
            <person name="Brown D.W."/>
            <person name="Nagy L.G."/>
            <person name="Floudas D."/>
            <person name="Held B.W."/>
            <person name="Levasseur A."/>
            <person name="Lombard V."/>
            <person name="Morin E."/>
            <person name="Otillar R."/>
            <person name="Lindquist E.A."/>
            <person name="Sun H."/>
            <person name="LaButti K.M."/>
            <person name="Schmutz J."/>
            <person name="Jabbour D."/>
            <person name="Luo H."/>
            <person name="Baker S.E."/>
            <person name="Pisabarro A.G."/>
            <person name="Walton J.D."/>
            <person name="Blanchette R.A."/>
            <person name="Henrissat B."/>
            <person name="Martin F."/>
            <person name="Cullen D."/>
            <person name="Hibbett D.S."/>
            <person name="Grigoriev I.V."/>
        </authorList>
    </citation>
    <scope>NUCLEOTIDE SEQUENCE [LARGE SCALE GENOMIC DNA]</scope>
    <source>
        <strain evidence="4">MUCL 33604</strain>
    </source>
</reference>